<proteinExistence type="predicted"/>
<gene>
    <name evidence="1" type="ORF">G4D72_04795</name>
</gene>
<evidence type="ECO:0000313" key="1">
    <source>
        <dbReference type="EMBL" id="NHM01427.1"/>
    </source>
</evidence>
<organism evidence="1 2">
    <name type="scientific">Flavobacterium difficile</name>
    <dbReference type="NCBI Taxonomy" id="2709659"/>
    <lineage>
        <taxon>Bacteria</taxon>
        <taxon>Pseudomonadati</taxon>
        <taxon>Bacteroidota</taxon>
        <taxon>Flavobacteriia</taxon>
        <taxon>Flavobacteriales</taxon>
        <taxon>Flavobacteriaceae</taxon>
        <taxon>Flavobacterium</taxon>
    </lineage>
</organism>
<evidence type="ECO:0000313" key="2">
    <source>
        <dbReference type="Proteomes" id="UP000800984"/>
    </source>
</evidence>
<comment type="caution">
    <text evidence="1">The sequence shown here is derived from an EMBL/GenBank/DDBJ whole genome shotgun (WGS) entry which is preliminary data.</text>
</comment>
<accession>A0ABX0I4C3</accession>
<keyword evidence="2" id="KW-1185">Reference proteome</keyword>
<reference evidence="1 2" key="1">
    <citation type="submission" date="2020-02" db="EMBL/GenBank/DDBJ databases">
        <authorList>
            <person name="Chen W.-M."/>
        </authorList>
    </citation>
    <scope>NUCLEOTIDE SEQUENCE [LARGE SCALE GENOMIC DNA]</scope>
    <source>
        <strain evidence="1 2">KDG-16</strain>
    </source>
</reference>
<sequence length="194" mass="22974">MNRVFVIFIFLSFFSFSQKKDIAKNKVFGERLIANNFLEFADADKMDSLRAEVVDSFNIYNAHNHRIAAIDAEELAELNFDFFIPELNKILAKRKYHLEVKIQEDFESSFEIIINNEKIKLFTKNELEDYSFWDTAPRNFFKKVNKLLVDNGIKEQFYLLYSGNDLNTMLLTDLQAKIISEYYNFKQSEIPYLP</sequence>
<protein>
    <submittedName>
        <fullName evidence="1">Uncharacterized protein</fullName>
    </submittedName>
</protein>
<name>A0ABX0I4C3_9FLAO</name>
<dbReference type="EMBL" id="JAAJBT010000002">
    <property type="protein sequence ID" value="NHM01427.1"/>
    <property type="molecule type" value="Genomic_DNA"/>
</dbReference>
<dbReference type="RefSeq" id="WP_166076482.1">
    <property type="nucleotide sequence ID" value="NZ_JAAJBT010000002.1"/>
</dbReference>
<dbReference type="Proteomes" id="UP000800984">
    <property type="component" value="Unassembled WGS sequence"/>
</dbReference>